<feature type="active site" description="Charge relay system" evidence="5">
    <location>
        <position position="257"/>
    </location>
</feature>
<keyword evidence="2 5" id="KW-0645">Protease</keyword>
<dbReference type="PRINTS" id="PR00723">
    <property type="entry name" value="SUBTILISIN"/>
</dbReference>
<feature type="compositionally biased region" description="Basic and acidic residues" evidence="7">
    <location>
        <begin position="31"/>
        <end position="42"/>
    </location>
</feature>
<dbReference type="Gene3D" id="2.60.40.4070">
    <property type="match status" value="1"/>
</dbReference>
<dbReference type="PANTHER" id="PTHR43806">
    <property type="entry name" value="PEPTIDASE S8"/>
    <property type="match status" value="1"/>
</dbReference>
<dbReference type="PROSITE" id="PS00136">
    <property type="entry name" value="SUBTILASE_ASP"/>
    <property type="match status" value="1"/>
</dbReference>
<dbReference type="InterPro" id="IPR036852">
    <property type="entry name" value="Peptidase_S8/S53_dom_sf"/>
</dbReference>
<feature type="active site" description="Charge relay system" evidence="5">
    <location>
        <position position="477"/>
    </location>
</feature>
<evidence type="ECO:0000259" key="9">
    <source>
        <dbReference type="Pfam" id="PF13860"/>
    </source>
</evidence>
<evidence type="ECO:0000313" key="10">
    <source>
        <dbReference type="EMBL" id="HER43261.1"/>
    </source>
</evidence>
<dbReference type="GO" id="GO:0004252">
    <property type="term" value="F:serine-type endopeptidase activity"/>
    <property type="evidence" value="ECO:0007669"/>
    <property type="project" value="UniProtKB-UniRule"/>
</dbReference>
<dbReference type="Proteomes" id="UP000886069">
    <property type="component" value="Unassembled WGS sequence"/>
</dbReference>
<comment type="caution">
    <text evidence="10">The sequence shown here is derived from an EMBL/GenBank/DDBJ whole genome shotgun (WGS) entry which is preliminary data.</text>
</comment>
<dbReference type="SUPFAM" id="SSF52743">
    <property type="entry name" value="Subtilisin-like"/>
    <property type="match status" value="1"/>
</dbReference>
<evidence type="ECO:0000256" key="4">
    <source>
        <dbReference type="ARBA" id="ARBA00022825"/>
    </source>
</evidence>
<dbReference type="PROSITE" id="PS51892">
    <property type="entry name" value="SUBTILASE"/>
    <property type="match status" value="1"/>
</dbReference>
<gene>
    <name evidence="10" type="ORF">ENO08_02230</name>
</gene>
<dbReference type="Pfam" id="PF00082">
    <property type="entry name" value="Peptidase_S8"/>
    <property type="match status" value="1"/>
</dbReference>
<feature type="region of interest" description="Disordered" evidence="7">
    <location>
        <begin position="1"/>
        <end position="44"/>
    </location>
</feature>
<dbReference type="EMBL" id="DSEC01000157">
    <property type="protein sequence ID" value="HER43261.1"/>
    <property type="molecule type" value="Genomic_DNA"/>
</dbReference>
<feature type="domain" description="FlgD/Vpr Ig-like" evidence="9">
    <location>
        <begin position="564"/>
        <end position="616"/>
    </location>
</feature>
<keyword evidence="3 5" id="KW-0378">Hydrolase</keyword>
<evidence type="ECO:0000256" key="7">
    <source>
        <dbReference type="SAM" id="MobiDB-lite"/>
    </source>
</evidence>
<dbReference type="Gene3D" id="3.40.50.200">
    <property type="entry name" value="Peptidase S8/S53 domain"/>
    <property type="match status" value="1"/>
</dbReference>
<dbReference type="GO" id="GO:0006508">
    <property type="term" value="P:proteolysis"/>
    <property type="evidence" value="ECO:0007669"/>
    <property type="project" value="UniProtKB-KW"/>
</dbReference>
<dbReference type="InterPro" id="IPR015500">
    <property type="entry name" value="Peptidase_S8_subtilisin-rel"/>
</dbReference>
<proteinExistence type="inferred from homology"/>
<dbReference type="PROSITE" id="PS00138">
    <property type="entry name" value="SUBTILASE_SER"/>
    <property type="match status" value="1"/>
</dbReference>
<evidence type="ECO:0000256" key="2">
    <source>
        <dbReference type="ARBA" id="ARBA00022670"/>
    </source>
</evidence>
<evidence type="ECO:0000256" key="5">
    <source>
        <dbReference type="PROSITE-ProRule" id="PRU01240"/>
    </source>
</evidence>
<evidence type="ECO:0000259" key="8">
    <source>
        <dbReference type="Pfam" id="PF00082"/>
    </source>
</evidence>
<sequence>MPYHRGPLEGGGGLLPEPRGGDTPPRRFHRLRDDEGGAERPAEGQMKAITAYGILALLAAGAAAPARMGGADSGTVVDPCPAKCSERLARAVESSGSGEPLALWIYFSDHGPFERRPERSLSERSLERRRLRAGSVTDRFDLPVYSSYVSTVRAMGAGLRHVSRYFNAVSAFVEPSRIEELAALPFVERMDIVGTYRRDIVEEPVKAPAPAGAAGADIYGGSYDQLAQIGIVPLLELGYNGSGTRSGSDPVLVCVMDTGFDLDHEALAHINVIARYDFVMGDTVVQNEAGDPINQDKHGTIILGALAGYHEGDLVGPAWGADFLLAKTEIFDVEIMIEEDNWVAGIEWADSAGAEVVSSSLGYIEWYDPEDMDGDTPLCTRAADIAAGHGIIVVTAMGNEGYSCGDAPCDTSLIAPADGDSVIAVGAVDRDGVIAGFSSRGPTADGRIKPDLVALGVQTRSVEYSTIDSYASSSGTSLSTPLVAGLCVQLLEMMPLLTPYSMRELLISTSSRSGNPDNTYGYGLPDGAAAAGIEIEPEIVVLGGAYPNPFAAVTSFDLEVPPGEPVTVRIFDCRGALVRELSAAAASAGEGALVWDGTDSAGSRVATGVYFARISAGGFERSIKLLLIR</sequence>
<reference evidence="10" key="1">
    <citation type="journal article" date="2020" name="mSystems">
        <title>Genome- and Community-Level Interaction Insights into Carbon Utilization and Element Cycling Functions of Hydrothermarchaeota in Hydrothermal Sediment.</title>
        <authorList>
            <person name="Zhou Z."/>
            <person name="Liu Y."/>
            <person name="Xu W."/>
            <person name="Pan J."/>
            <person name="Luo Z.H."/>
            <person name="Li M."/>
        </authorList>
    </citation>
    <scope>NUCLEOTIDE SEQUENCE [LARGE SCALE GENOMIC DNA]</scope>
    <source>
        <strain evidence="10">SpSt-1233</strain>
    </source>
</reference>
<dbReference type="InterPro" id="IPR026444">
    <property type="entry name" value="Secre_tail"/>
</dbReference>
<feature type="active site" description="Charge relay system" evidence="5">
    <location>
        <position position="298"/>
    </location>
</feature>
<comment type="similarity">
    <text evidence="1 5 6">Belongs to the peptidase S8 family.</text>
</comment>
<dbReference type="InterPro" id="IPR023828">
    <property type="entry name" value="Peptidase_S8_Ser-AS"/>
</dbReference>
<organism evidence="10">
    <name type="scientific">Eiseniibacteriota bacterium</name>
    <dbReference type="NCBI Taxonomy" id="2212470"/>
    <lineage>
        <taxon>Bacteria</taxon>
        <taxon>Candidatus Eiseniibacteriota</taxon>
    </lineage>
</organism>
<dbReference type="InterPro" id="IPR000209">
    <property type="entry name" value="Peptidase_S8/S53_dom"/>
</dbReference>
<dbReference type="NCBIfam" id="TIGR04183">
    <property type="entry name" value="Por_Secre_tail"/>
    <property type="match status" value="1"/>
</dbReference>
<accession>A0A7V2F3U0</accession>
<keyword evidence="4 5" id="KW-0720">Serine protease</keyword>
<dbReference type="InterPro" id="IPR023827">
    <property type="entry name" value="Peptidase_S8_Asp-AS"/>
</dbReference>
<dbReference type="Pfam" id="PF13860">
    <property type="entry name" value="FlgD_ig"/>
    <property type="match status" value="1"/>
</dbReference>
<dbReference type="AlphaFoldDB" id="A0A7V2F3U0"/>
<evidence type="ECO:0000256" key="6">
    <source>
        <dbReference type="RuleBase" id="RU003355"/>
    </source>
</evidence>
<name>A0A7V2F3U0_UNCEI</name>
<evidence type="ECO:0000256" key="1">
    <source>
        <dbReference type="ARBA" id="ARBA00011073"/>
    </source>
</evidence>
<protein>
    <submittedName>
        <fullName evidence="10">T9SS type A sorting domain-containing protein</fullName>
    </submittedName>
</protein>
<evidence type="ECO:0000256" key="3">
    <source>
        <dbReference type="ARBA" id="ARBA00022801"/>
    </source>
</evidence>
<dbReference type="InterPro" id="IPR025965">
    <property type="entry name" value="FlgD/Vpr_Ig-like"/>
</dbReference>
<feature type="domain" description="Peptidase S8/S53" evidence="8">
    <location>
        <begin position="251"/>
        <end position="523"/>
    </location>
</feature>
<dbReference type="InterPro" id="IPR050131">
    <property type="entry name" value="Peptidase_S8_subtilisin-like"/>
</dbReference>
<dbReference type="PANTHER" id="PTHR43806:SF67">
    <property type="entry name" value="EGF-LIKE DOMAIN-CONTAINING PROTEIN"/>
    <property type="match status" value="1"/>
</dbReference>